<dbReference type="InterPro" id="IPR006103">
    <property type="entry name" value="Glyco_hydro_2_cat"/>
</dbReference>
<dbReference type="InterPro" id="IPR050347">
    <property type="entry name" value="Bact_Beta-galactosidase"/>
</dbReference>
<dbReference type="InterPro" id="IPR013783">
    <property type="entry name" value="Ig-like_fold"/>
</dbReference>
<dbReference type="InterPro" id="IPR006102">
    <property type="entry name" value="Ig-like_GH2"/>
</dbReference>
<evidence type="ECO:0000256" key="1">
    <source>
        <dbReference type="ARBA" id="ARBA00001412"/>
    </source>
</evidence>
<evidence type="ECO:0000256" key="2">
    <source>
        <dbReference type="ARBA" id="ARBA00007401"/>
    </source>
</evidence>
<dbReference type="EMBL" id="DVFJ01000004">
    <property type="protein sequence ID" value="HIQ70774.1"/>
    <property type="molecule type" value="Genomic_DNA"/>
</dbReference>
<dbReference type="SMART" id="SM01038">
    <property type="entry name" value="Bgal_small_N"/>
    <property type="match status" value="1"/>
</dbReference>
<evidence type="ECO:0000259" key="9">
    <source>
        <dbReference type="SMART" id="SM01038"/>
    </source>
</evidence>
<dbReference type="PROSITE" id="PS00608">
    <property type="entry name" value="GLYCOSYL_HYDROL_F2_2"/>
    <property type="match status" value="1"/>
</dbReference>
<dbReference type="SUPFAM" id="SSF51445">
    <property type="entry name" value="(Trans)glycosidases"/>
    <property type="match status" value="1"/>
</dbReference>
<dbReference type="SUPFAM" id="SSF49785">
    <property type="entry name" value="Galactose-binding domain-like"/>
    <property type="match status" value="1"/>
</dbReference>
<dbReference type="SUPFAM" id="SSF74650">
    <property type="entry name" value="Galactose mutarotase-like"/>
    <property type="match status" value="1"/>
</dbReference>
<dbReference type="PANTHER" id="PTHR46323:SF2">
    <property type="entry name" value="BETA-GALACTOSIDASE"/>
    <property type="match status" value="1"/>
</dbReference>
<dbReference type="InterPro" id="IPR023230">
    <property type="entry name" value="Glyco_hydro_2_CS"/>
</dbReference>
<dbReference type="Gene3D" id="3.20.20.80">
    <property type="entry name" value="Glycosidases"/>
    <property type="match status" value="1"/>
</dbReference>
<dbReference type="Pfam" id="PF02837">
    <property type="entry name" value="Glyco_hydro_2_N"/>
    <property type="match status" value="1"/>
</dbReference>
<evidence type="ECO:0000256" key="8">
    <source>
        <dbReference type="RuleBase" id="RU361154"/>
    </source>
</evidence>
<dbReference type="InterPro" id="IPR014718">
    <property type="entry name" value="GH-type_carb-bd"/>
</dbReference>
<dbReference type="Proteomes" id="UP000886887">
    <property type="component" value="Unassembled WGS sequence"/>
</dbReference>
<evidence type="ECO:0000256" key="5">
    <source>
        <dbReference type="ARBA" id="ARBA00022801"/>
    </source>
</evidence>
<dbReference type="GO" id="GO:0004565">
    <property type="term" value="F:beta-galactosidase activity"/>
    <property type="evidence" value="ECO:0007669"/>
    <property type="project" value="UniProtKB-EC"/>
</dbReference>
<sequence length="1006" mass="112327">MREYENPSLLSRGRLQTGATLFPYPDRAQALRGAGRAQQTFKLLNGTWDFCLYPSPDAVDPDFMLEQADLSEEWAALPVPSNWQMYGCGAPQYTNVNYPIPYDPPFVPDDNPTGCYRRTFELDAAWMQGRTLITFDGVDSCYVVYLNGQEVGMSKVPHMPATFDLTPHVRQGENLLAVKVYQWSDGSYLEDQDCWRLSGIFRDVYLQSVPQTRIADVRVRGDLVNGFCDGLLHVQVDVEGGAHELSYELLLDGQTVASGEAGASFDVSVPGAKGWTAETPVLYTLLVSLQAQDGSRQVQRVDTGFCHIEVSEKGLFVNGRSVKLRGVNRHDTHYALGHVTPIDEIVRDVETMKRLNVNCVRTSHYPNDPRLLDLCDRYGLYVIDETDLECHGVSPATGNFNAIAADPMWRDAFIDRGVRMVRRDRNHPSIIFWSLGNESGYGENHAAMKEAILALDDSRPIHYEGDHGLITTDVESEMYTAIPRLIEKGQNRARTKMPFFLCEYAHAMGNGPGNLRDYWDVIERYPRLIGGCIWEWVDHGMLVDVKDGKPCYAYGGDFGEQPHDGCFCVDALLYPDRTPHVGALEMKQVYAPVRAAWADEAEGVIRVENRYAFRTLDGVRARYRVLEDGRPVCQGELSLRGIRPGSSRRIALDLPPRREDRERIVEVLFTQAQDELWAPAGHELSACQLPVSGARVPCADVACGTEPPRVERDGLLTVVACGDVRYGFDAHVGALCSIEADGTEMLLEPLRVNLWRAPTDNDQGFGKNVAAAWRKEGLDRLLARVERFDVSDSGSAVFVESSLVLAAKSLRPVVRARVNYTVLPGGRLLVDTTFEPLRELPYLPRLGLQLTLAHDLCRAGWYGRGPHESYPDKKESARMGIWRSDVCDLHEPYVRPQENGAHADTRWVSLTDDVGQGLLVCGDGFSFTAHHYTDAALTAAEHDYELSEEDLTVLSLDARMGPLGSNSCGPEPLERDRLYLKEPVSFSLAIQPYNRQSGEEADLLRD</sequence>
<dbReference type="Pfam" id="PF00703">
    <property type="entry name" value="Glyco_hydro_2"/>
    <property type="match status" value="1"/>
</dbReference>
<evidence type="ECO:0000313" key="11">
    <source>
        <dbReference type="Proteomes" id="UP000886887"/>
    </source>
</evidence>
<dbReference type="InterPro" id="IPR006104">
    <property type="entry name" value="Glyco_hydro_2_N"/>
</dbReference>
<keyword evidence="5 8" id="KW-0378">Hydrolase</keyword>
<accession>A0A9D1CQT3</accession>
<reference evidence="10" key="1">
    <citation type="submission" date="2020-10" db="EMBL/GenBank/DDBJ databases">
        <authorList>
            <person name="Gilroy R."/>
        </authorList>
    </citation>
    <scope>NUCLEOTIDE SEQUENCE</scope>
    <source>
        <strain evidence="10">ChiSxjej2B14-6234</strain>
    </source>
</reference>
<dbReference type="InterPro" id="IPR036156">
    <property type="entry name" value="Beta-gal/glucu_dom_sf"/>
</dbReference>
<dbReference type="Pfam" id="PF02929">
    <property type="entry name" value="Bgal_small_N"/>
    <property type="match status" value="1"/>
</dbReference>
<dbReference type="EC" id="3.2.1.23" evidence="3 8"/>
<evidence type="ECO:0000256" key="7">
    <source>
        <dbReference type="ARBA" id="ARBA00032230"/>
    </source>
</evidence>
<dbReference type="PROSITE" id="PS00719">
    <property type="entry name" value="GLYCOSYL_HYDROL_F2_1"/>
    <property type="match status" value="1"/>
</dbReference>
<dbReference type="SUPFAM" id="SSF49303">
    <property type="entry name" value="beta-Galactosidase/glucuronidase domain"/>
    <property type="match status" value="2"/>
</dbReference>
<comment type="similarity">
    <text evidence="2 8">Belongs to the glycosyl hydrolase 2 family.</text>
</comment>
<dbReference type="Gene3D" id="2.60.120.260">
    <property type="entry name" value="Galactose-binding domain-like"/>
    <property type="match status" value="1"/>
</dbReference>
<evidence type="ECO:0000313" key="10">
    <source>
        <dbReference type="EMBL" id="HIQ70774.1"/>
    </source>
</evidence>
<dbReference type="GO" id="GO:0005990">
    <property type="term" value="P:lactose catabolic process"/>
    <property type="evidence" value="ECO:0007669"/>
    <property type="project" value="TreeGrafter"/>
</dbReference>
<reference evidence="10" key="2">
    <citation type="journal article" date="2021" name="PeerJ">
        <title>Extensive microbial diversity within the chicken gut microbiome revealed by metagenomics and culture.</title>
        <authorList>
            <person name="Gilroy R."/>
            <person name="Ravi A."/>
            <person name="Getino M."/>
            <person name="Pursley I."/>
            <person name="Horton D.L."/>
            <person name="Alikhan N.F."/>
            <person name="Baker D."/>
            <person name="Gharbi K."/>
            <person name="Hall N."/>
            <person name="Watson M."/>
            <person name="Adriaenssens E.M."/>
            <person name="Foster-Nyarko E."/>
            <person name="Jarju S."/>
            <person name="Secka A."/>
            <person name="Antonio M."/>
            <person name="Oren A."/>
            <person name="Chaudhuri R.R."/>
            <person name="La Ragione R."/>
            <person name="Hildebrand F."/>
            <person name="Pallen M.J."/>
        </authorList>
    </citation>
    <scope>NUCLEOTIDE SEQUENCE</scope>
    <source>
        <strain evidence="10">ChiSxjej2B14-6234</strain>
    </source>
</reference>
<name>A0A9D1CQT3_9FIRM</name>
<evidence type="ECO:0000256" key="4">
    <source>
        <dbReference type="ARBA" id="ARBA00013303"/>
    </source>
</evidence>
<gene>
    <name evidence="10" type="ORF">IAB73_00945</name>
</gene>
<comment type="catalytic activity">
    <reaction evidence="1 8">
        <text>Hydrolysis of terminal non-reducing beta-D-galactose residues in beta-D-galactosides.</text>
        <dbReference type="EC" id="3.2.1.23"/>
    </reaction>
</comment>
<dbReference type="InterPro" id="IPR032312">
    <property type="entry name" value="LacZ_4"/>
</dbReference>
<protein>
    <recommendedName>
        <fullName evidence="4 8">Beta-galactosidase</fullName>
        <ecNumber evidence="3 8">3.2.1.23</ecNumber>
    </recommendedName>
    <alternativeName>
        <fullName evidence="7 8">Lactase</fullName>
    </alternativeName>
</protein>
<dbReference type="PANTHER" id="PTHR46323">
    <property type="entry name" value="BETA-GALACTOSIDASE"/>
    <property type="match status" value="1"/>
</dbReference>
<evidence type="ECO:0000256" key="3">
    <source>
        <dbReference type="ARBA" id="ARBA00012756"/>
    </source>
</evidence>
<dbReference type="InterPro" id="IPR011013">
    <property type="entry name" value="Gal_mutarotase_sf_dom"/>
</dbReference>
<dbReference type="Gene3D" id="2.60.40.10">
    <property type="entry name" value="Immunoglobulins"/>
    <property type="match status" value="2"/>
</dbReference>
<dbReference type="Pfam" id="PF02836">
    <property type="entry name" value="Glyco_hydro_2_C"/>
    <property type="match status" value="1"/>
</dbReference>
<dbReference type="Pfam" id="PF16353">
    <property type="entry name" value="LacZ_4"/>
    <property type="match status" value="1"/>
</dbReference>
<feature type="domain" description="Beta galactosidase small chain/" evidence="9">
    <location>
        <begin position="718"/>
        <end position="991"/>
    </location>
</feature>
<dbReference type="InterPro" id="IPR023232">
    <property type="entry name" value="Glyco_hydro_2_AS"/>
</dbReference>
<dbReference type="GO" id="GO:0009341">
    <property type="term" value="C:beta-galactosidase complex"/>
    <property type="evidence" value="ECO:0007669"/>
    <property type="project" value="InterPro"/>
</dbReference>
<comment type="caution">
    <text evidence="10">The sequence shown here is derived from an EMBL/GenBank/DDBJ whole genome shotgun (WGS) entry which is preliminary data.</text>
</comment>
<proteinExistence type="inferred from homology"/>
<dbReference type="PRINTS" id="PR00132">
    <property type="entry name" value="GLHYDRLASE2"/>
</dbReference>
<dbReference type="InterPro" id="IPR017853">
    <property type="entry name" value="GH"/>
</dbReference>
<dbReference type="InterPro" id="IPR006101">
    <property type="entry name" value="Glyco_hydro_2"/>
</dbReference>
<dbReference type="InterPro" id="IPR004199">
    <property type="entry name" value="B-gal_small/dom_5"/>
</dbReference>
<evidence type="ECO:0000256" key="6">
    <source>
        <dbReference type="ARBA" id="ARBA00023295"/>
    </source>
</evidence>
<keyword evidence="6 8" id="KW-0326">Glycosidase</keyword>
<dbReference type="Gene3D" id="2.70.98.10">
    <property type="match status" value="1"/>
</dbReference>
<dbReference type="GO" id="GO:0030246">
    <property type="term" value="F:carbohydrate binding"/>
    <property type="evidence" value="ECO:0007669"/>
    <property type="project" value="InterPro"/>
</dbReference>
<dbReference type="InterPro" id="IPR008979">
    <property type="entry name" value="Galactose-bd-like_sf"/>
</dbReference>
<dbReference type="AlphaFoldDB" id="A0A9D1CQT3"/>
<organism evidence="10 11">
    <name type="scientific">Candidatus Onthenecus intestinigallinarum</name>
    <dbReference type="NCBI Taxonomy" id="2840875"/>
    <lineage>
        <taxon>Bacteria</taxon>
        <taxon>Bacillati</taxon>
        <taxon>Bacillota</taxon>
        <taxon>Clostridia</taxon>
        <taxon>Eubacteriales</taxon>
        <taxon>Candidatus Onthenecus</taxon>
    </lineage>
</organism>